<comment type="caution">
    <text evidence="2">The sequence shown here is derived from an EMBL/GenBank/DDBJ whole genome shotgun (WGS) entry which is preliminary data.</text>
</comment>
<name>A0A972GXE9_9BACL</name>
<dbReference type="AlphaFoldDB" id="A0A972GXE9"/>
<dbReference type="Proteomes" id="UP000641588">
    <property type="component" value="Unassembled WGS sequence"/>
</dbReference>
<dbReference type="InterPro" id="IPR024442">
    <property type="entry name" value="Transposase_Zn_ribbon"/>
</dbReference>
<sequence length="312" mass="35374">MVYIFIFQRGVSMADERTITVTWKVSEEQLQLFSTEEACADMLFTAKWPDGFHCARCGHPHAYKITTRRLPLFECSSCHYQESLIAGTIMEGSRTTLRKWFHALLLISYAPCGINAVQLSGAIGVTYKTAWLILHKIRYAISKADASTMLSGIVRVNSALYGRPHNPSVNRHIQEQPLLVGASINTEGEPLYVKIKRVPDEYLQGRNLRPSGNQHFIQHNVESKTGDLECITARFSPRRFHRLLSVAKKAGQWINAAYHGIGPKHLQAYLNEYCYRLNLEFQGEAIFRYLTQLSAAAAPLTYPKLLRFPIIS</sequence>
<proteinExistence type="predicted"/>
<dbReference type="Pfam" id="PF12760">
    <property type="entry name" value="Zn_ribbon_IS1595"/>
    <property type="match status" value="1"/>
</dbReference>
<dbReference type="EMBL" id="WHOD01000095">
    <property type="protein sequence ID" value="NOU96299.1"/>
    <property type="molecule type" value="Genomic_DNA"/>
</dbReference>
<protein>
    <submittedName>
        <fullName evidence="2">DDE transposase</fullName>
    </submittedName>
</protein>
<evidence type="ECO:0000313" key="2">
    <source>
        <dbReference type="EMBL" id="NOU96299.1"/>
    </source>
</evidence>
<feature type="domain" description="Transposase zinc-ribbon" evidence="1">
    <location>
        <begin position="35"/>
        <end position="81"/>
    </location>
</feature>
<gene>
    <name evidence="2" type="ORF">GC093_24195</name>
</gene>
<evidence type="ECO:0000259" key="1">
    <source>
        <dbReference type="Pfam" id="PF12760"/>
    </source>
</evidence>
<keyword evidence="3" id="KW-1185">Reference proteome</keyword>
<evidence type="ECO:0000313" key="3">
    <source>
        <dbReference type="Proteomes" id="UP000641588"/>
    </source>
</evidence>
<reference evidence="2" key="1">
    <citation type="submission" date="2019-10" db="EMBL/GenBank/DDBJ databases">
        <title>Description of Paenibacillus glebae sp. nov.</title>
        <authorList>
            <person name="Carlier A."/>
            <person name="Qi S."/>
        </authorList>
    </citation>
    <scope>NUCLEOTIDE SEQUENCE</scope>
    <source>
        <strain evidence="2">LMG 31456</strain>
    </source>
</reference>
<accession>A0A972GXE9</accession>
<organism evidence="2 3">
    <name type="scientific">Paenibacillus foliorum</name>
    <dbReference type="NCBI Taxonomy" id="2654974"/>
    <lineage>
        <taxon>Bacteria</taxon>
        <taxon>Bacillati</taxon>
        <taxon>Bacillota</taxon>
        <taxon>Bacilli</taxon>
        <taxon>Bacillales</taxon>
        <taxon>Paenibacillaceae</taxon>
        <taxon>Paenibacillus</taxon>
    </lineage>
</organism>